<proteinExistence type="predicted"/>
<feature type="compositionally biased region" description="Polar residues" evidence="1">
    <location>
        <begin position="103"/>
        <end position="112"/>
    </location>
</feature>
<evidence type="ECO:0000313" key="3">
    <source>
        <dbReference type="Proteomes" id="UP001472677"/>
    </source>
</evidence>
<evidence type="ECO:0000313" key="2">
    <source>
        <dbReference type="EMBL" id="KAK8562480.1"/>
    </source>
</evidence>
<protein>
    <submittedName>
        <fullName evidence="2">Uncharacterized protein</fullName>
    </submittedName>
</protein>
<accession>A0ABR2EKF7</accession>
<dbReference type="EMBL" id="JBBPBM010000012">
    <property type="protein sequence ID" value="KAK8562480.1"/>
    <property type="molecule type" value="Genomic_DNA"/>
</dbReference>
<name>A0ABR2EKF7_9ROSI</name>
<organism evidence="2 3">
    <name type="scientific">Hibiscus sabdariffa</name>
    <name type="common">roselle</name>
    <dbReference type="NCBI Taxonomy" id="183260"/>
    <lineage>
        <taxon>Eukaryota</taxon>
        <taxon>Viridiplantae</taxon>
        <taxon>Streptophyta</taxon>
        <taxon>Embryophyta</taxon>
        <taxon>Tracheophyta</taxon>
        <taxon>Spermatophyta</taxon>
        <taxon>Magnoliopsida</taxon>
        <taxon>eudicotyledons</taxon>
        <taxon>Gunneridae</taxon>
        <taxon>Pentapetalae</taxon>
        <taxon>rosids</taxon>
        <taxon>malvids</taxon>
        <taxon>Malvales</taxon>
        <taxon>Malvaceae</taxon>
        <taxon>Malvoideae</taxon>
        <taxon>Hibiscus</taxon>
    </lineage>
</organism>
<feature type="region of interest" description="Disordered" evidence="1">
    <location>
        <begin position="71"/>
        <end position="112"/>
    </location>
</feature>
<feature type="compositionally biased region" description="Basic and acidic residues" evidence="1">
    <location>
        <begin position="71"/>
        <end position="87"/>
    </location>
</feature>
<dbReference type="Proteomes" id="UP001472677">
    <property type="component" value="Unassembled WGS sequence"/>
</dbReference>
<evidence type="ECO:0000256" key="1">
    <source>
        <dbReference type="SAM" id="MobiDB-lite"/>
    </source>
</evidence>
<reference evidence="2 3" key="1">
    <citation type="journal article" date="2024" name="G3 (Bethesda)">
        <title>Genome assembly of Hibiscus sabdariffa L. provides insights into metabolisms of medicinal natural products.</title>
        <authorList>
            <person name="Kim T."/>
        </authorList>
    </citation>
    <scope>NUCLEOTIDE SEQUENCE [LARGE SCALE GENOMIC DNA]</scope>
    <source>
        <strain evidence="2">TK-2024</strain>
        <tissue evidence="2">Old leaves</tissue>
    </source>
</reference>
<sequence>MVSLAKELKEVGLDGFSVMHITSSRVLLMFTSDEFGHEMERIEACMEIQVEGKSFSVYVVEFESMSEQKLRSNCEDYDSEQSKDKNMQESPQKLMGGIGSQGVIETSSLSKL</sequence>
<comment type="caution">
    <text evidence="2">The sequence shown here is derived from an EMBL/GenBank/DDBJ whole genome shotgun (WGS) entry which is preliminary data.</text>
</comment>
<gene>
    <name evidence="2" type="ORF">V6N12_010558</name>
</gene>
<keyword evidence="3" id="KW-1185">Reference proteome</keyword>